<protein>
    <submittedName>
        <fullName evidence="1">Uncharacterized protein</fullName>
    </submittedName>
</protein>
<sequence length="60" mass="6950">MQKTITPLNKTDLQQTSQQLKDCSNNMQPSDSTIQKILQFAANYRVQKISENQYIEMNLS</sequence>
<gene>
    <name evidence="1" type="ORF">SDC9_33345</name>
</gene>
<dbReference type="AlphaFoldDB" id="A0A644V8H6"/>
<proteinExistence type="predicted"/>
<evidence type="ECO:0000313" key="1">
    <source>
        <dbReference type="EMBL" id="MPL87345.1"/>
    </source>
</evidence>
<name>A0A644V8H6_9ZZZZ</name>
<reference evidence="1" key="1">
    <citation type="submission" date="2019-08" db="EMBL/GenBank/DDBJ databases">
        <authorList>
            <person name="Kucharzyk K."/>
            <person name="Murdoch R.W."/>
            <person name="Higgins S."/>
            <person name="Loffler F."/>
        </authorList>
    </citation>
    <scope>NUCLEOTIDE SEQUENCE</scope>
</reference>
<accession>A0A644V8H6</accession>
<organism evidence="1">
    <name type="scientific">bioreactor metagenome</name>
    <dbReference type="NCBI Taxonomy" id="1076179"/>
    <lineage>
        <taxon>unclassified sequences</taxon>
        <taxon>metagenomes</taxon>
        <taxon>ecological metagenomes</taxon>
    </lineage>
</organism>
<comment type="caution">
    <text evidence="1">The sequence shown here is derived from an EMBL/GenBank/DDBJ whole genome shotgun (WGS) entry which is preliminary data.</text>
</comment>
<dbReference type="EMBL" id="VSSQ01000237">
    <property type="protein sequence ID" value="MPL87345.1"/>
    <property type="molecule type" value="Genomic_DNA"/>
</dbReference>